<reference evidence="1 2" key="1">
    <citation type="journal article" date="2020" name="Genes (Basel)">
        <title>Genomic Comparison of Insect Gut Symbionts from Divergent Burkholderia Subclades.</title>
        <authorList>
            <person name="Takeshita K."/>
            <person name="Kikuchi Y."/>
        </authorList>
    </citation>
    <scope>NUCLEOTIDE SEQUENCE [LARGE SCALE GENOMIC DNA]</scope>
    <source>
        <strain evidence="1 2">PGU16</strain>
        <plasmid evidence="1 2">PPGU16_p2</plasmid>
    </source>
</reference>
<organism evidence="1 2">
    <name type="scientific">Paraburkholderia largidicola</name>
    <dbReference type="NCBI Taxonomy" id="3014751"/>
    <lineage>
        <taxon>Bacteria</taxon>
        <taxon>Pseudomonadati</taxon>
        <taxon>Pseudomonadota</taxon>
        <taxon>Betaproteobacteria</taxon>
        <taxon>Burkholderiales</taxon>
        <taxon>Burkholderiaceae</taxon>
        <taxon>Paraburkholderia</taxon>
    </lineage>
</organism>
<accession>A0A7I8C2M2</accession>
<name>A0A7I8C2M2_9BURK</name>
<keyword evidence="1" id="KW-0614">Plasmid</keyword>
<keyword evidence="2" id="KW-1185">Reference proteome</keyword>
<dbReference type="EMBL" id="AP023177">
    <property type="protein sequence ID" value="BCF95336.1"/>
    <property type="molecule type" value="Genomic_DNA"/>
</dbReference>
<proteinExistence type="predicted"/>
<sequence length="80" mass="8841">MNREKTVYLGYSLQALAAYDDGSYASMYIVRPPGGTERVSPVLGHFASPADAVQFALRRAKTDVDHMSSGESRQVIKEYL</sequence>
<protein>
    <submittedName>
        <fullName evidence="1">Uncharacterized protein</fullName>
    </submittedName>
</protein>
<dbReference type="RefSeq" id="WP_180727496.1">
    <property type="nucleotide sequence ID" value="NZ_AP023177.1"/>
</dbReference>
<dbReference type="AlphaFoldDB" id="A0A7I8C2M2"/>
<evidence type="ECO:0000313" key="1">
    <source>
        <dbReference type="EMBL" id="BCF95336.1"/>
    </source>
</evidence>
<evidence type="ECO:0000313" key="2">
    <source>
        <dbReference type="Proteomes" id="UP000510888"/>
    </source>
</evidence>
<gene>
    <name evidence="1" type="ORF">PPGU16_84030</name>
</gene>
<geneLocation type="plasmid" evidence="1 2">
    <name>PPGU16_p2</name>
</geneLocation>
<dbReference type="Proteomes" id="UP000510888">
    <property type="component" value="Plasmid PPGU16_p2"/>
</dbReference>
<dbReference type="KEGG" id="plad:PPGU16_84030"/>